<gene>
    <name evidence="6" type="ORF">RDWZM_007940</name>
</gene>
<evidence type="ECO:0000256" key="4">
    <source>
        <dbReference type="ARBA" id="ARBA00023136"/>
    </source>
</evidence>
<feature type="transmembrane region" description="Helical" evidence="5">
    <location>
        <begin position="58"/>
        <end position="79"/>
    </location>
</feature>
<dbReference type="Pfam" id="PF00335">
    <property type="entry name" value="Tetraspanin"/>
    <property type="match status" value="1"/>
</dbReference>
<dbReference type="PANTHER" id="PTHR19282:SF521">
    <property type="entry name" value="IP01817P-RELATED"/>
    <property type="match status" value="1"/>
</dbReference>
<dbReference type="InterPro" id="IPR008952">
    <property type="entry name" value="Tetraspanin_EC2_sf"/>
</dbReference>
<dbReference type="Gene3D" id="1.10.1450.10">
    <property type="entry name" value="Tetraspanin"/>
    <property type="match status" value="1"/>
</dbReference>
<keyword evidence="3 5" id="KW-1133">Transmembrane helix</keyword>
<proteinExistence type="predicted"/>
<dbReference type="GO" id="GO:0005886">
    <property type="term" value="C:plasma membrane"/>
    <property type="evidence" value="ECO:0007669"/>
    <property type="project" value="TreeGrafter"/>
</dbReference>
<feature type="transmembrane region" description="Helical" evidence="5">
    <location>
        <begin position="12"/>
        <end position="32"/>
    </location>
</feature>
<evidence type="ECO:0000256" key="1">
    <source>
        <dbReference type="ARBA" id="ARBA00004141"/>
    </source>
</evidence>
<keyword evidence="2 5" id="KW-0812">Transmembrane</keyword>
<evidence type="ECO:0000256" key="2">
    <source>
        <dbReference type="ARBA" id="ARBA00022692"/>
    </source>
</evidence>
<organism evidence="6 7">
    <name type="scientific">Blomia tropicalis</name>
    <name type="common">Mite</name>
    <dbReference type="NCBI Taxonomy" id="40697"/>
    <lineage>
        <taxon>Eukaryota</taxon>
        <taxon>Metazoa</taxon>
        <taxon>Ecdysozoa</taxon>
        <taxon>Arthropoda</taxon>
        <taxon>Chelicerata</taxon>
        <taxon>Arachnida</taxon>
        <taxon>Acari</taxon>
        <taxon>Acariformes</taxon>
        <taxon>Sarcoptiformes</taxon>
        <taxon>Astigmata</taxon>
        <taxon>Glycyphagoidea</taxon>
        <taxon>Echimyopodidae</taxon>
        <taxon>Blomia</taxon>
    </lineage>
</organism>
<comment type="subcellular location">
    <subcellularLocation>
        <location evidence="1">Membrane</location>
        <topology evidence="1">Multi-pass membrane protein</topology>
    </subcellularLocation>
</comment>
<feature type="transmembrane region" description="Helical" evidence="5">
    <location>
        <begin position="91"/>
        <end position="111"/>
    </location>
</feature>
<name>A0A9Q0LYE3_BLOTA</name>
<evidence type="ECO:0000256" key="3">
    <source>
        <dbReference type="ARBA" id="ARBA00022989"/>
    </source>
</evidence>
<feature type="transmembrane region" description="Helical" evidence="5">
    <location>
        <begin position="255"/>
        <end position="274"/>
    </location>
</feature>
<evidence type="ECO:0000313" key="6">
    <source>
        <dbReference type="EMBL" id="KAJ6216783.1"/>
    </source>
</evidence>
<protein>
    <recommendedName>
        <fullName evidence="8">Tetraspanin</fullName>
    </recommendedName>
</protein>
<dbReference type="EMBL" id="JAPWDV010000003">
    <property type="protein sequence ID" value="KAJ6216783.1"/>
    <property type="molecule type" value="Genomic_DNA"/>
</dbReference>
<dbReference type="SUPFAM" id="SSF48652">
    <property type="entry name" value="Tetraspanin"/>
    <property type="match status" value="1"/>
</dbReference>
<sequence>MGACGGSFAKQILSLINLIFIIISLIFVLHGLRAEFVDGADRYLEFWSNISMLKRDHLSLTIILISVIIFLVSIFGFLASMGHSRFMLKCYSYVLLFFMVIVVFGETFSLFQMSKTDFDKGSLNFRRLMLSYSHNNHSHQFIDNLQSMMLCCGDRSPQDWHNSSFSNQITIDLANDRGTRLFGIFDRNKIFDEKQLAAIMRKSISNNTGLIPQGYYPSSCCHDSNIQYNGTFCNETDIEYQDGCFSKTQYTRYKYFINLLMLTIFLLLLSMLVLTCCLELDCETEQAKRMNQQYVNHLQSCPLNSSLNKKSKSNYGMAPYVPSTPNRNRYMSGTY</sequence>
<comment type="caution">
    <text evidence="6">The sequence shown here is derived from an EMBL/GenBank/DDBJ whole genome shotgun (WGS) entry which is preliminary data.</text>
</comment>
<accession>A0A9Q0LYE3</accession>
<evidence type="ECO:0000256" key="5">
    <source>
        <dbReference type="SAM" id="Phobius"/>
    </source>
</evidence>
<reference evidence="6" key="1">
    <citation type="submission" date="2022-12" db="EMBL/GenBank/DDBJ databases">
        <title>Genome assemblies of Blomia tropicalis.</title>
        <authorList>
            <person name="Cui Y."/>
        </authorList>
    </citation>
    <scope>NUCLEOTIDE SEQUENCE</scope>
    <source>
        <tissue evidence="6">Adult mites</tissue>
    </source>
</reference>
<evidence type="ECO:0008006" key="8">
    <source>
        <dbReference type="Google" id="ProtNLM"/>
    </source>
</evidence>
<keyword evidence="7" id="KW-1185">Reference proteome</keyword>
<dbReference type="Proteomes" id="UP001142055">
    <property type="component" value="Chromosome 3"/>
</dbReference>
<dbReference type="AlphaFoldDB" id="A0A9Q0LYE3"/>
<dbReference type="PANTHER" id="PTHR19282">
    <property type="entry name" value="TETRASPANIN"/>
    <property type="match status" value="1"/>
</dbReference>
<dbReference type="InterPro" id="IPR018499">
    <property type="entry name" value="Tetraspanin/Peripherin"/>
</dbReference>
<evidence type="ECO:0000313" key="7">
    <source>
        <dbReference type="Proteomes" id="UP001142055"/>
    </source>
</evidence>
<keyword evidence="4 5" id="KW-0472">Membrane</keyword>